<keyword evidence="9" id="KW-1185">Reference proteome</keyword>
<dbReference type="SMART" id="SM00355">
    <property type="entry name" value="ZnF_C2H2"/>
    <property type="match status" value="10"/>
</dbReference>
<dbReference type="Gene3D" id="3.30.160.60">
    <property type="entry name" value="Classic Zinc Finger"/>
    <property type="match status" value="5"/>
</dbReference>
<accession>A0ABQ9K0S4</accession>
<evidence type="ECO:0000313" key="9">
    <source>
        <dbReference type="Proteomes" id="UP001162164"/>
    </source>
</evidence>
<comment type="caution">
    <text evidence="8">The sequence shown here is derived from an EMBL/GenBank/DDBJ whole genome shotgun (WGS) entry which is preliminary data.</text>
</comment>
<feature type="domain" description="C2H2-type" evidence="7">
    <location>
        <begin position="489"/>
        <end position="516"/>
    </location>
</feature>
<dbReference type="PANTHER" id="PTHR24379">
    <property type="entry name" value="KRAB AND ZINC FINGER DOMAIN-CONTAINING"/>
    <property type="match status" value="1"/>
</dbReference>
<keyword evidence="4" id="KW-0862">Zinc</keyword>
<keyword evidence="1" id="KW-0479">Metal-binding</keyword>
<evidence type="ECO:0000256" key="6">
    <source>
        <dbReference type="SAM" id="MobiDB-lite"/>
    </source>
</evidence>
<dbReference type="Proteomes" id="UP001162164">
    <property type="component" value="Unassembled WGS sequence"/>
</dbReference>
<feature type="domain" description="C2H2-type" evidence="7">
    <location>
        <begin position="458"/>
        <end position="485"/>
    </location>
</feature>
<organism evidence="8 9">
    <name type="scientific">Molorchus minor</name>
    <dbReference type="NCBI Taxonomy" id="1323400"/>
    <lineage>
        <taxon>Eukaryota</taxon>
        <taxon>Metazoa</taxon>
        <taxon>Ecdysozoa</taxon>
        <taxon>Arthropoda</taxon>
        <taxon>Hexapoda</taxon>
        <taxon>Insecta</taxon>
        <taxon>Pterygota</taxon>
        <taxon>Neoptera</taxon>
        <taxon>Endopterygota</taxon>
        <taxon>Coleoptera</taxon>
        <taxon>Polyphaga</taxon>
        <taxon>Cucujiformia</taxon>
        <taxon>Chrysomeloidea</taxon>
        <taxon>Cerambycidae</taxon>
        <taxon>Lamiinae</taxon>
        <taxon>Monochamini</taxon>
        <taxon>Molorchus</taxon>
    </lineage>
</organism>
<dbReference type="PANTHER" id="PTHR24379:SF121">
    <property type="entry name" value="C2H2-TYPE DOMAIN-CONTAINING PROTEIN"/>
    <property type="match status" value="1"/>
</dbReference>
<feature type="region of interest" description="Disordered" evidence="6">
    <location>
        <begin position="229"/>
        <end position="297"/>
    </location>
</feature>
<gene>
    <name evidence="8" type="ORF">NQ317_009163</name>
</gene>
<dbReference type="InterPro" id="IPR036236">
    <property type="entry name" value="Znf_C2H2_sf"/>
</dbReference>
<dbReference type="EMBL" id="JAPWTJ010000065">
    <property type="protein sequence ID" value="KAJ8983727.1"/>
    <property type="molecule type" value="Genomic_DNA"/>
</dbReference>
<reference evidence="8" key="1">
    <citation type="journal article" date="2023" name="Insect Mol. Biol.">
        <title>Genome sequencing provides insights into the evolution of gene families encoding plant cell wall-degrading enzymes in longhorned beetles.</title>
        <authorList>
            <person name="Shin N.R."/>
            <person name="Okamura Y."/>
            <person name="Kirsch R."/>
            <person name="Pauchet Y."/>
        </authorList>
    </citation>
    <scope>NUCLEOTIDE SEQUENCE</scope>
    <source>
        <strain evidence="8">MMC_N1</strain>
    </source>
</reference>
<dbReference type="Pfam" id="PF00096">
    <property type="entry name" value="zf-C2H2"/>
    <property type="match status" value="1"/>
</dbReference>
<protein>
    <recommendedName>
        <fullName evidence="7">C2H2-type domain-containing protein</fullName>
    </recommendedName>
</protein>
<evidence type="ECO:0000259" key="7">
    <source>
        <dbReference type="PROSITE" id="PS50157"/>
    </source>
</evidence>
<evidence type="ECO:0000256" key="2">
    <source>
        <dbReference type="ARBA" id="ARBA00022737"/>
    </source>
</evidence>
<dbReference type="PROSITE" id="PS00028">
    <property type="entry name" value="ZINC_FINGER_C2H2_1"/>
    <property type="match status" value="1"/>
</dbReference>
<evidence type="ECO:0000256" key="3">
    <source>
        <dbReference type="ARBA" id="ARBA00022771"/>
    </source>
</evidence>
<dbReference type="PROSITE" id="PS50157">
    <property type="entry name" value="ZINC_FINGER_C2H2_2"/>
    <property type="match status" value="4"/>
</dbReference>
<keyword evidence="2" id="KW-0677">Repeat</keyword>
<evidence type="ECO:0000313" key="8">
    <source>
        <dbReference type="EMBL" id="KAJ8983727.1"/>
    </source>
</evidence>
<feature type="compositionally biased region" description="Acidic residues" evidence="6">
    <location>
        <begin position="273"/>
        <end position="294"/>
    </location>
</feature>
<feature type="domain" description="C2H2-type" evidence="7">
    <location>
        <begin position="427"/>
        <end position="454"/>
    </location>
</feature>
<feature type="compositionally biased region" description="Polar residues" evidence="6">
    <location>
        <begin position="242"/>
        <end position="269"/>
    </location>
</feature>
<name>A0ABQ9K0S4_9CUCU</name>
<proteinExistence type="predicted"/>
<dbReference type="Gene3D" id="3.40.1800.20">
    <property type="match status" value="1"/>
</dbReference>
<evidence type="ECO:0000256" key="1">
    <source>
        <dbReference type="ARBA" id="ARBA00022723"/>
    </source>
</evidence>
<evidence type="ECO:0000256" key="5">
    <source>
        <dbReference type="PROSITE-ProRule" id="PRU00042"/>
    </source>
</evidence>
<dbReference type="SUPFAM" id="SSF57667">
    <property type="entry name" value="beta-beta-alpha zinc fingers"/>
    <property type="match status" value="4"/>
</dbReference>
<dbReference type="SMART" id="SM00868">
    <property type="entry name" value="zf-AD"/>
    <property type="match status" value="2"/>
</dbReference>
<keyword evidence="3 5" id="KW-0863">Zinc-finger</keyword>
<dbReference type="InterPro" id="IPR012934">
    <property type="entry name" value="Znf_AD"/>
</dbReference>
<evidence type="ECO:0000256" key="4">
    <source>
        <dbReference type="ARBA" id="ARBA00022833"/>
    </source>
</evidence>
<sequence>MDGIQGTETEKSVCAICLKKSTNFDILSDTIREMLDILHLNLHRNANNAAIICHSCIAKALELFEFKSTCLYTEDNLFPYFDSEIDSLDMKQTYIKIKQKETLSHVLLPSNSVICRLCLKMVNKENVISLHNSNKKANLVKTILQKFFTQLNMKMIRHPVVCMSCQKSLQSYYYFVREHLPTDKKKKNRSNYVGDLQNSIIVKRKRHNLNRSAKRASLQTDLLTVGQGGIDQYNEKNHSKGSDLQNSENDTVSSQTLSKPQRSNDNQVTIKEEDIDQEADSTADEMDEELDEECNSPQATSTLNRVYECQFCLYGSDSIQNFKIHIKNHKGITQITSFACDFCLYKTKEKSRFRQHINSHKEGSIYKCHCGYKNKHKASFSRHAQLHRNPEEREKFECDKCPYWAFRKDSLKDHIKSHIPAIGKKKFKCAQCPAEYVSERGLRRHSVVHQNPDEIALFKCSKCLYTTNRNDSLIRHMLRHKKSSETHQFKCVKCSYKAMYKSSLKTHMLTHKSPSQLKMFKCDLCSFESKLKGGLRSHMITHKEESEVKMFRCDICDFQTKFKNSLELHMRSHMQVELKKCQFCRFESKWDIKRHLRRHHRKELLMHGESLNGEGVADK</sequence>
<feature type="domain" description="C2H2-type" evidence="7">
    <location>
        <begin position="520"/>
        <end position="547"/>
    </location>
</feature>
<dbReference type="InterPro" id="IPR013087">
    <property type="entry name" value="Znf_C2H2_type"/>
</dbReference>